<keyword evidence="2" id="KW-1185">Reference proteome</keyword>
<evidence type="ECO:0000313" key="1">
    <source>
        <dbReference type="EMBL" id="KAK3080051.1"/>
    </source>
</evidence>
<protein>
    <submittedName>
        <fullName evidence="1">Uncharacterized protein</fullName>
    </submittedName>
</protein>
<accession>A0ACC3DTE5</accession>
<gene>
    <name evidence="1" type="ORF">LTS18_003249</name>
</gene>
<name>A0ACC3DTE5_9PEZI</name>
<reference evidence="1" key="1">
    <citation type="submission" date="2024-09" db="EMBL/GenBank/DDBJ databases">
        <title>Black Yeasts Isolated from many extreme environments.</title>
        <authorList>
            <person name="Coleine C."/>
            <person name="Stajich J.E."/>
            <person name="Selbmann L."/>
        </authorList>
    </citation>
    <scope>NUCLEOTIDE SEQUENCE</scope>
    <source>
        <strain evidence="1">CCFEE 5737</strain>
    </source>
</reference>
<evidence type="ECO:0000313" key="2">
    <source>
        <dbReference type="Proteomes" id="UP001186974"/>
    </source>
</evidence>
<dbReference type="EMBL" id="JAWDJW010000767">
    <property type="protein sequence ID" value="KAK3080051.1"/>
    <property type="molecule type" value="Genomic_DNA"/>
</dbReference>
<proteinExistence type="predicted"/>
<comment type="caution">
    <text evidence="1">The sequence shown here is derived from an EMBL/GenBank/DDBJ whole genome shotgun (WGS) entry which is preliminary data.</text>
</comment>
<organism evidence="1 2">
    <name type="scientific">Coniosporium uncinatum</name>
    <dbReference type="NCBI Taxonomy" id="93489"/>
    <lineage>
        <taxon>Eukaryota</taxon>
        <taxon>Fungi</taxon>
        <taxon>Dikarya</taxon>
        <taxon>Ascomycota</taxon>
        <taxon>Pezizomycotina</taxon>
        <taxon>Dothideomycetes</taxon>
        <taxon>Dothideomycetes incertae sedis</taxon>
        <taxon>Coniosporium</taxon>
    </lineage>
</organism>
<sequence length="367" mass="40580">YVVLGEHVSESKLPYWVWGIVGTLAMCILIPTSLPPLRQKMYEIFLAWHIIMVVFVTVGCYLYIYQRFELQWGYQNWILVAIAVWSFDRVARLARIARNGIRTAQVTVVDDDYIRVDVPGVTGEGHAYLYFPTLTWRVWENHPFSIASTLLPAAATTLADSKLTLDDSDHERSISAKDEVSATATNISSTHYSPTRSPPPQQQQHDHAAPTLALTFFVRLRAGTTTLLAHRRTLPVLVESGYNHYPDLSACPTLLCLVGGVGITATLPYLRRHQGRAKLFWGVRCRAIVDAMEDHLSGVEREVFVGRRLDVRGVIEAEVEASGKGGGGVVVVSCGPAGMGDEVRMVVCEVGARGGAVVKLVEESFSW</sequence>
<feature type="non-terminal residue" evidence="1">
    <location>
        <position position="1"/>
    </location>
</feature>
<dbReference type="Proteomes" id="UP001186974">
    <property type="component" value="Unassembled WGS sequence"/>
</dbReference>